<accession>A0ABV0NE17</accession>
<feature type="domain" description="Ig-like" evidence="11">
    <location>
        <begin position="66"/>
        <end position="177"/>
    </location>
</feature>
<evidence type="ECO:0000313" key="13">
    <source>
        <dbReference type="Proteomes" id="UP001476798"/>
    </source>
</evidence>
<dbReference type="SUPFAM" id="SSF48726">
    <property type="entry name" value="Immunoglobulin"/>
    <property type="match status" value="1"/>
</dbReference>
<evidence type="ECO:0000256" key="5">
    <source>
        <dbReference type="ARBA" id="ARBA00022989"/>
    </source>
</evidence>
<keyword evidence="2" id="KW-1003">Cell membrane</keyword>
<dbReference type="InterPro" id="IPR051713">
    <property type="entry name" value="T-cell_Activation_Regulation"/>
</dbReference>
<dbReference type="EMBL" id="JAHRIO010032085">
    <property type="protein sequence ID" value="MEQ2169109.1"/>
    <property type="molecule type" value="Genomic_DNA"/>
</dbReference>
<gene>
    <name evidence="12" type="ORF">GOODEAATRI_021474</name>
</gene>
<dbReference type="PANTHER" id="PTHR25466:SF9">
    <property type="entry name" value="FIBRONECTIN TYPE-III DOMAIN-CONTAINING PROTEIN"/>
    <property type="match status" value="1"/>
</dbReference>
<keyword evidence="3" id="KW-0812">Transmembrane</keyword>
<keyword evidence="5" id="KW-1133">Transmembrane helix</keyword>
<keyword evidence="6" id="KW-0472">Membrane</keyword>
<dbReference type="Proteomes" id="UP001476798">
    <property type="component" value="Unassembled WGS sequence"/>
</dbReference>
<organism evidence="12 13">
    <name type="scientific">Goodea atripinnis</name>
    <dbReference type="NCBI Taxonomy" id="208336"/>
    <lineage>
        <taxon>Eukaryota</taxon>
        <taxon>Metazoa</taxon>
        <taxon>Chordata</taxon>
        <taxon>Craniata</taxon>
        <taxon>Vertebrata</taxon>
        <taxon>Euteleostomi</taxon>
        <taxon>Actinopterygii</taxon>
        <taxon>Neopterygii</taxon>
        <taxon>Teleostei</taxon>
        <taxon>Neoteleostei</taxon>
        <taxon>Acanthomorphata</taxon>
        <taxon>Ovalentaria</taxon>
        <taxon>Atherinomorphae</taxon>
        <taxon>Cyprinodontiformes</taxon>
        <taxon>Goodeidae</taxon>
        <taxon>Goodea</taxon>
    </lineage>
</organism>
<evidence type="ECO:0000256" key="9">
    <source>
        <dbReference type="ARBA" id="ARBA00023180"/>
    </source>
</evidence>
<proteinExistence type="predicted"/>
<keyword evidence="10" id="KW-0393">Immunoglobulin domain</keyword>
<comment type="caution">
    <text evidence="12">The sequence shown here is derived from an EMBL/GenBank/DDBJ whole genome shotgun (WGS) entry which is preliminary data.</text>
</comment>
<dbReference type="InterPro" id="IPR013106">
    <property type="entry name" value="Ig_V-set"/>
</dbReference>
<evidence type="ECO:0000256" key="6">
    <source>
        <dbReference type="ARBA" id="ARBA00023136"/>
    </source>
</evidence>
<comment type="subcellular location">
    <subcellularLocation>
        <location evidence="1">Cell membrane</location>
        <topology evidence="1">Single-pass type I membrane protein</topology>
    </subcellularLocation>
</comment>
<dbReference type="Pfam" id="PF07686">
    <property type="entry name" value="V-set"/>
    <property type="match status" value="1"/>
</dbReference>
<keyword evidence="9" id="KW-0325">Glycoprotein</keyword>
<evidence type="ECO:0000256" key="10">
    <source>
        <dbReference type="ARBA" id="ARBA00023319"/>
    </source>
</evidence>
<keyword evidence="8" id="KW-0675">Receptor</keyword>
<dbReference type="PROSITE" id="PS50835">
    <property type="entry name" value="IG_LIKE"/>
    <property type="match status" value="1"/>
</dbReference>
<evidence type="ECO:0000256" key="2">
    <source>
        <dbReference type="ARBA" id="ARBA00022475"/>
    </source>
</evidence>
<protein>
    <recommendedName>
        <fullName evidence="11">Ig-like domain-containing protein</fullName>
    </recommendedName>
</protein>
<dbReference type="InterPro" id="IPR036179">
    <property type="entry name" value="Ig-like_dom_sf"/>
</dbReference>
<dbReference type="SMART" id="SM00409">
    <property type="entry name" value="IG"/>
    <property type="match status" value="1"/>
</dbReference>
<dbReference type="InterPro" id="IPR007110">
    <property type="entry name" value="Ig-like_dom"/>
</dbReference>
<dbReference type="SMART" id="SM00406">
    <property type="entry name" value="IGv"/>
    <property type="match status" value="1"/>
</dbReference>
<keyword evidence="13" id="KW-1185">Reference proteome</keyword>
<sequence>MISQRRAKLIQEEDELGTAWWVFAERLGRDCTFILTGRPADYTNNRTMAITASALLLLIHLTFVQPRDQTNMQAKPGDIIQLPCRAPDGQPVLAVEWSRSDLEAEYVLLFRDKQIDPAFQHPSFKNRVDLQDREMKNGDTSLVLKNVTTADKGTYECRIFHRTNRNKRAVLDSDPVSTILLQVAPPSPGESVCLWIRTSSSFLVLYVREKHHVLYQITQSG</sequence>
<evidence type="ECO:0000256" key="3">
    <source>
        <dbReference type="ARBA" id="ARBA00022692"/>
    </source>
</evidence>
<evidence type="ECO:0000259" key="11">
    <source>
        <dbReference type="PROSITE" id="PS50835"/>
    </source>
</evidence>
<dbReference type="Gene3D" id="2.60.40.10">
    <property type="entry name" value="Immunoglobulins"/>
    <property type="match status" value="1"/>
</dbReference>
<evidence type="ECO:0000256" key="8">
    <source>
        <dbReference type="ARBA" id="ARBA00023170"/>
    </source>
</evidence>
<reference evidence="12 13" key="1">
    <citation type="submission" date="2021-06" db="EMBL/GenBank/DDBJ databases">
        <authorList>
            <person name="Palmer J.M."/>
        </authorList>
    </citation>
    <scope>NUCLEOTIDE SEQUENCE [LARGE SCALE GENOMIC DNA]</scope>
    <source>
        <strain evidence="12 13">GA_2019</strain>
        <tissue evidence="12">Muscle</tissue>
    </source>
</reference>
<evidence type="ECO:0000256" key="4">
    <source>
        <dbReference type="ARBA" id="ARBA00022729"/>
    </source>
</evidence>
<dbReference type="InterPro" id="IPR013783">
    <property type="entry name" value="Ig-like_fold"/>
</dbReference>
<name>A0ABV0NE17_9TELE</name>
<keyword evidence="4" id="KW-0732">Signal</keyword>
<evidence type="ECO:0000256" key="1">
    <source>
        <dbReference type="ARBA" id="ARBA00004251"/>
    </source>
</evidence>
<evidence type="ECO:0000256" key="7">
    <source>
        <dbReference type="ARBA" id="ARBA00023157"/>
    </source>
</evidence>
<dbReference type="InterPro" id="IPR003599">
    <property type="entry name" value="Ig_sub"/>
</dbReference>
<keyword evidence="7" id="KW-1015">Disulfide bond</keyword>
<evidence type="ECO:0000313" key="12">
    <source>
        <dbReference type="EMBL" id="MEQ2169109.1"/>
    </source>
</evidence>
<dbReference type="PANTHER" id="PTHR25466">
    <property type="entry name" value="T-LYMPHOCYTE ACTIVATION ANTIGEN"/>
    <property type="match status" value="1"/>
</dbReference>